<dbReference type="RefSeq" id="WP_126776102.1">
    <property type="nucleotide sequence ID" value="NZ_PIPM01000002.1"/>
</dbReference>
<dbReference type="OrthoDB" id="9805367at2"/>
<sequence>MSRAVIGVSQEQLSIQRSKRIGLGWLFCVCLWVVASSSAQSREGLWLPEQKPDWPIQPHASAVLKVGGCSGTFISEQGLVLTNHHCIVDLLQYRSTLENNFLETGYLALTQELELLAPADFVVAQTLSRTEVTQDVLQGVTDRVTGRARFDLIANNRNEILRRCENAPQIRCRVVEQYDGIGYLLVRDYIFPRVTLVWAPPEDVGYFGGVEDNWQWPRHSADLALLRVYNQDGEPVRPTHWLPLSSAAPDVGEPVFTAGFPGLTQRYRLEKEARLALEQFYPAAIEYLQAFEDIVLELSEQYPERILRYSPALMRWGNRRQNFLGMLDAAERHQFFSESAAQEAQLRSWIEQLESSDQRDRYRSGLDQVERTLALRRQTLAQQTWWSFFQELQLPVIAQRLYRLAQESNRPEERRTRGFQAQQVPALRAQLVGQIRQFDADVEKALLVDLLMRHQTLPDDQQIPFVRRFFQLDEADDEAKIRDRVEALYAQSSLNQVEVVEQWMRTPLSEMRRSHDPWLQFAMNSAEERLEWDTRERELRGQEQQARSIVMDAFRRQARSEGRRLPDNANRTYRLSTGVVAGYSDNEAQTTLASLLQISGSEPRYTLPFSMFAAASVHGAGCLAISPEALTVNFLSTADGTGGSSGSPTVNSRGELIGLVFDSTTDGILSDWMFKEERHRLIHADVRFLLWLLRYVYQAQELLDELQFSETDMTCSLGDRPIIPTPIRAVDSHLGLEE</sequence>
<dbReference type="Proteomes" id="UP000288405">
    <property type="component" value="Unassembled WGS sequence"/>
</dbReference>
<keyword evidence="4" id="KW-0732">Signal</keyword>
<keyword evidence="3 6" id="KW-0645">Protease</keyword>
<comment type="function">
    <text evidence="6">Catalyzes the removal of dipeptides from the N-terminus of oligopeptides.</text>
</comment>
<dbReference type="PANTHER" id="PTHR38469:SF1">
    <property type="entry name" value="PERIPLASMIC PEPTIDASE SUBFAMILY S1B"/>
    <property type="match status" value="1"/>
</dbReference>
<keyword evidence="5 6" id="KW-0378">Hydrolase</keyword>
<organism evidence="7 8">
    <name type="scientific">Aliidiomarina sanyensis</name>
    <dbReference type="NCBI Taxonomy" id="1249555"/>
    <lineage>
        <taxon>Bacteria</taxon>
        <taxon>Pseudomonadati</taxon>
        <taxon>Pseudomonadota</taxon>
        <taxon>Gammaproteobacteria</taxon>
        <taxon>Alteromonadales</taxon>
        <taxon>Idiomarinaceae</taxon>
        <taxon>Aliidiomarina</taxon>
    </lineage>
</organism>
<evidence type="ECO:0000313" key="7">
    <source>
        <dbReference type="EMBL" id="RUO35725.1"/>
    </source>
</evidence>
<evidence type="ECO:0000256" key="4">
    <source>
        <dbReference type="ARBA" id="ARBA00022729"/>
    </source>
</evidence>
<dbReference type="EC" id="3.4.14.-" evidence="6"/>
<dbReference type="GO" id="GO:0070009">
    <property type="term" value="F:serine-type aminopeptidase activity"/>
    <property type="evidence" value="ECO:0007669"/>
    <property type="project" value="UniProtKB-UniRule"/>
</dbReference>
<gene>
    <name evidence="7" type="ORF">CWE11_02910</name>
</gene>
<reference evidence="7 8" key="1">
    <citation type="journal article" date="2011" name="Front. Microbiol.">
        <title>Genomic signatures of strain selection and enhancement in Bacillus atrophaeus var. globigii, a historical biowarfare simulant.</title>
        <authorList>
            <person name="Gibbons H.S."/>
            <person name="Broomall S.M."/>
            <person name="McNew L.A."/>
            <person name="Daligault H."/>
            <person name="Chapman C."/>
            <person name="Bruce D."/>
            <person name="Karavis M."/>
            <person name="Krepps M."/>
            <person name="McGregor P.A."/>
            <person name="Hong C."/>
            <person name="Park K.H."/>
            <person name="Akmal A."/>
            <person name="Feldman A."/>
            <person name="Lin J.S."/>
            <person name="Chang W.E."/>
            <person name="Higgs B.W."/>
            <person name="Demirev P."/>
            <person name="Lindquist J."/>
            <person name="Liem A."/>
            <person name="Fochler E."/>
            <person name="Read T.D."/>
            <person name="Tapia R."/>
            <person name="Johnson S."/>
            <person name="Bishop-Lilly K.A."/>
            <person name="Detter C."/>
            <person name="Han C."/>
            <person name="Sozhamannan S."/>
            <person name="Rosenzweig C.N."/>
            <person name="Skowronski E.W."/>
        </authorList>
    </citation>
    <scope>NUCLEOTIDE SEQUENCE [LARGE SCALE GENOMIC DNA]</scope>
    <source>
        <strain evidence="7 8">GYP-17</strain>
    </source>
</reference>
<keyword evidence="2 6" id="KW-0031">Aminopeptidase</keyword>
<evidence type="ECO:0000256" key="2">
    <source>
        <dbReference type="ARBA" id="ARBA00022438"/>
    </source>
</evidence>
<evidence type="ECO:0000313" key="8">
    <source>
        <dbReference type="Proteomes" id="UP000288405"/>
    </source>
</evidence>
<dbReference type="GO" id="GO:0008239">
    <property type="term" value="F:dipeptidyl-peptidase activity"/>
    <property type="evidence" value="ECO:0007669"/>
    <property type="project" value="UniProtKB-UniRule"/>
</dbReference>
<name>A0A432WPM5_9GAMM</name>
<proteinExistence type="inferred from homology"/>
<dbReference type="InterPro" id="IPR009003">
    <property type="entry name" value="Peptidase_S1_PA"/>
</dbReference>
<evidence type="ECO:0000256" key="3">
    <source>
        <dbReference type="ARBA" id="ARBA00022670"/>
    </source>
</evidence>
<evidence type="ECO:0000256" key="5">
    <source>
        <dbReference type="ARBA" id="ARBA00022801"/>
    </source>
</evidence>
<accession>A0A432WPM5</accession>
<dbReference type="PANTHER" id="PTHR38469">
    <property type="entry name" value="PERIPLASMIC PEPTIDASE SUBFAMILY S1B"/>
    <property type="match status" value="1"/>
</dbReference>
<comment type="similarity">
    <text evidence="1 6">Belongs to the peptidase S46 family.</text>
</comment>
<dbReference type="InterPro" id="IPR019500">
    <property type="entry name" value="Pep_S46"/>
</dbReference>
<dbReference type="AlphaFoldDB" id="A0A432WPM5"/>
<dbReference type="Pfam" id="PF10459">
    <property type="entry name" value="Peptidase_S46"/>
    <property type="match status" value="1"/>
</dbReference>
<protein>
    <recommendedName>
        <fullName evidence="6">Dipeptidyl-peptidase</fullName>
        <ecNumber evidence="6">3.4.14.-</ecNumber>
    </recommendedName>
</protein>
<dbReference type="SUPFAM" id="SSF50494">
    <property type="entry name" value="Trypsin-like serine proteases"/>
    <property type="match status" value="1"/>
</dbReference>
<dbReference type="GO" id="GO:0043171">
    <property type="term" value="P:peptide catabolic process"/>
    <property type="evidence" value="ECO:0007669"/>
    <property type="project" value="UniProtKB-UniRule"/>
</dbReference>
<keyword evidence="6" id="KW-0720">Serine protease</keyword>
<keyword evidence="8" id="KW-1185">Reference proteome</keyword>
<dbReference type="EMBL" id="PIPM01000002">
    <property type="protein sequence ID" value="RUO35725.1"/>
    <property type="molecule type" value="Genomic_DNA"/>
</dbReference>
<dbReference type="GO" id="GO:0006508">
    <property type="term" value="P:proteolysis"/>
    <property type="evidence" value="ECO:0007669"/>
    <property type="project" value="UniProtKB-KW"/>
</dbReference>
<evidence type="ECO:0000256" key="1">
    <source>
        <dbReference type="ARBA" id="ARBA00010491"/>
    </source>
</evidence>
<evidence type="ECO:0000256" key="6">
    <source>
        <dbReference type="RuleBase" id="RU366067"/>
    </source>
</evidence>
<comment type="caution">
    <text evidence="7">The sequence shown here is derived from an EMBL/GenBank/DDBJ whole genome shotgun (WGS) entry which is preliminary data.</text>
</comment>